<comment type="caution">
    <text evidence="1">The sequence shown here is derived from an EMBL/GenBank/DDBJ whole genome shotgun (WGS) entry which is preliminary data.</text>
</comment>
<reference evidence="1 2" key="1">
    <citation type="submission" date="2020-08" db="EMBL/GenBank/DDBJ databases">
        <title>Sequencing the genomes of 1000 actinobacteria strains.</title>
        <authorList>
            <person name="Klenk H.-P."/>
        </authorList>
    </citation>
    <scope>NUCLEOTIDE SEQUENCE [LARGE SCALE GENOMIC DNA]</scope>
    <source>
        <strain evidence="1 2">DSM 43150</strain>
    </source>
</reference>
<evidence type="ECO:0000313" key="2">
    <source>
        <dbReference type="Proteomes" id="UP000590511"/>
    </source>
</evidence>
<evidence type="ECO:0000313" key="1">
    <source>
        <dbReference type="EMBL" id="MBB4753827.1"/>
    </source>
</evidence>
<name>A0A7W7MKK3_9ACTN</name>
<dbReference type="AlphaFoldDB" id="A0A7W7MKK3"/>
<proteinExistence type="predicted"/>
<dbReference type="RefSeq" id="WP_188125480.1">
    <property type="nucleotide sequence ID" value="NZ_BOMP01000083.1"/>
</dbReference>
<dbReference type="Proteomes" id="UP000590511">
    <property type="component" value="Unassembled WGS sequence"/>
</dbReference>
<protein>
    <submittedName>
        <fullName evidence="1">Uncharacterized protein</fullName>
    </submittedName>
</protein>
<gene>
    <name evidence="1" type="ORF">BJ964_007988</name>
</gene>
<organism evidence="1 2">
    <name type="scientific">Actinoplanes lobatus</name>
    <dbReference type="NCBI Taxonomy" id="113568"/>
    <lineage>
        <taxon>Bacteria</taxon>
        <taxon>Bacillati</taxon>
        <taxon>Actinomycetota</taxon>
        <taxon>Actinomycetes</taxon>
        <taxon>Micromonosporales</taxon>
        <taxon>Micromonosporaceae</taxon>
        <taxon>Actinoplanes</taxon>
    </lineage>
</organism>
<accession>A0A7W7MKK3</accession>
<dbReference type="EMBL" id="JACHNC010000001">
    <property type="protein sequence ID" value="MBB4753827.1"/>
    <property type="molecule type" value="Genomic_DNA"/>
</dbReference>
<sequence>MTPVLEANAKGMTFDEHYAEINTRTAGVRAGAEVPAEDVYRQLAAKYADKLRPLVEYGTVHHLPIGDSVTFGGTGRFVGYDWIRTVDVPFSYTCGGTTSRGVVTSWEAGGQGGLLNCGEPDVDASDDAVAMMRQVRTLRCDEG</sequence>